<dbReference type="OMA" id="SYGGWCD"/>
<dbReference type="AlphaFoldDB" id="A0A8T2R8A5"/>
<dbReference type="InterPro" id="IPR007118">
    <property type="entry name" value="Expan_Lol_pI"/>
</dbReference>
<feature type="signal peptide" evidence="6">
    <location>
        <begin position="1"/>
        <end position="32"/>
    </location>
</feature>
<reference evidence="9" key="1">
    <citation type="submission" date="2021-08" db="EMBL/GenBank/DDBJ databases">
        <title>WGS assembly of Ceratopteris richardii.</title>
        <authorList>
            <person name="Marchant D.B."/>
            <person name="Chen G."/>
            <person name="Jenkins J."/>
            <person name="Shu S."/>
            <person name="Leebens-Mack J."/>
            <person name="Grimwood J."/>
            <person name="Schmutz J."/>
            <person name="Soltis P."/>
            <person name="Soltis D."/>
            <person name="Chen Z.-H."/>
        </authorList>
    </citation>
    <scope>NUCLEOTIDE SEQUENCE</scope>
    <source>
        <strain evidence="9">Whitten #5841</strain>
        <tissue evidence="9">Leaf</tissue>
    </source>
</reference>
<comment type="function">
    <text evidence="6">Causes loosening and extension of plant cell walls by disrupting non-covalent bonding between cellulose microfibrils and matrix glucans. No enzymatic activity has been found.</text>
</comment>
<gene>
    <name evidence="9" type="ORF">KP509_29G045500</name>
</gene>
<evidence type="ECO:0000259" key="8">
    <source>
        <dbReference type="PROSITE" id="PS50843"/>
    </source>
</evidence>
<organism evidence="9 10">
    <name type="scientific">Ceratopteris richardii</name>
    <name type="common">Triangle waterfern</name>
    <dbReference type="NCBI Taxonomy" id="49495"/>
    <lineage>
        <taxon>Eukaryota</taxon>
        <taxon>Viridiplantae</taxon>
        <taxon>Streptophyta</taxon>
        <taxon>Embryophyta</taxon>
        <taxon>Tracheophyta</taxon>
        <taxon>Polypodiopsida</taxon>
        <taxon>Polypodiidae</taxon>
        <taxon>Polypodiales</taxon>
        <taxon>Pteridineae</taxon>
        <taxon>Pteridaceae</taxon>
        <taxon>Parkerioideae</taxon>
        <taxon>Ceratopteris</taxon>
    </lineage>
</organism>
<evidence type="ECO:0000256" key="4">
    <source>
        <dbReference type="ARBA" id="ARBA00022729"/>
    </source>
</evidence>
<dbReference type="SMART" id="SM00837">
    <property type="entry name" value="DPBB_1"/>
    <property type="match status" value="1"/>
</dbReference>
<keyword evidence="5" id="KW-0472">Membrane</keyword>
<dbReference type="GO" id="GO:0009664">
    <property type="term" value="P:plant-type cell wall organization"/>
    <property type="evidence" value="ECO:0007669"/>
    <property type="project" value="InterPro"/>
</dbReference>
<protein>
    <recommendedName>
        <fullName evidence="6">Expansin</fullName>
    </recommendedName>
</protein>
<dbReference type="InterPro" id="IPR007117">
    <property type="entry name" value="Expansin_CBD"/>
</dbReference>
<dbReference type="InterPro" id="IPR036908">
    <property type="entry name" value="RlpA-like_sf"/>
</dbReference>
<evidence type="ECO:0000259" key="7">
    <source>
        <dbReference type="PROSITE" id="PS50842"/>
    </source>
</evidence>
<evidence type="ECO:0000313" key="9">
    <source>
        <dbReference type="EMBL" id="KAH7291991.1"/>
    </source>
</evidence>
<dbReference type="CDD" id="cd22274">
    <property type="entry name" value="DPBB_EXPA_N"/>
    <property type="match status" value="1"/>
</dbReference>
<comment type="caution">
    <text evidence="9">The sequence shown here is derived from an EMBL/GenBank/DDBJ whole genome shotgun (WGS) entry which is preliminary data.</text>
</comment>
<dbReference type="SUPFAM" id="SSF50685">
    <property type="entry name" value="Barwin-like endoglucanases"/>
    <property type="match status" value="1"/>
</dbReference>
<dbReference type="SUPFAM" id="SSF49590">
    <property type="entry name" value="PHL pollen allergen"/>
    <property type="match status" value="1"/>
</dbReference>
<dbReference type="PANTHER" id="PTHR31867">
    <property type="entry name" value="EXPANSIN-A15"/>
    <property type="match status" value="1"/>
</dbReference>
<dbReference type="PROSITE" id="PS50843">
    <property type="entry name" value="EXPANSIN_CBD"/>
    <property type="match status" value="1"/>
</dbReference>
<comment type="subcellular location">
    <subcellularLocation>
        <location evidence="6">Secreted</location>
        <location evidence="6">Cell wall</location>
    </subcellularLocation>
    <subcellularLocation>
        <location evidence="6">Membrane</location>
        <topology evidence="6">Peripheral membrane protein</topology>
    </subcellularLocation>
</comment>
<accession>A0A8T2R8A5</accession>
<dbReference type="GO" id="GO:0005576">
    <property type="term" value="C:extracellular region"/>
    <property type="evidence" value="ECO:0007669"/>
    <property type="project" value="InterPro"/>
</dbReference>
<keyword evidence="3 6" id="KW-0964">Secreted</keyword>
<sequence>MATTACVRMLAKSRMAAVALLFMVVTPATIEGRRTHGWGAWISGAHATFYGGSDASGTNDGACGYGNQIAQYGYATTALSAQLFNGGKVCGACYQVRCWRNKGCISGRPVLTVTVTNLCPPNSYGGWCDPPKSHFDLSQPAFSRIAKVQYGHVPIIYRRVRCERRGGIRFTLNGHTFFNLVLVTNVGGAGDVIAMAVKGSSTGWIQMNRNWGQNWQNGANLNGQSLSFKITTSDYRIITSFNVVPNHWQYGQTFYGSQY</sequence>
<comment type="similarity">
    <text evidence="1 6">Belongs to the expansin family. Expansin A subfamily.</text>
</comment>
<dbReference type="PRINTS" id="PR01225">
    <property type="entry name" value="EXPANSNFAMLY"/>
</dbReference>
<dbReference type="PRINTS" id="PR01226">
    <property type="entry name" value="EXPANSIN"/>
</dbReference>
<dbReference type="Pfam" id="PF03330">
    <property type="entry name" value="DPBB_1"/>
    <property type="match status" value="1"/>
</dbReference>
<keyword evidence="2 6" id="KW-0134">Cell wall</keyword>
<keyword evidence="4 6" id="KW-0732">Signal</keyword>
<proteinExistence type="inferred from homology"/>
<feature type="domain" description="Expansin-like CBD" evidence="8">
    <location>
        <begin position="177"/>
        <end position="256"/>
    </location>
</feature>
<dbReference type="GO" id="GO:0016020">
    <property type="term" value="C:membrane"/>
    <property type="evidence" value="ECO:0007669"/>
    <property type="project" value="UniProtKB-SubCell"/>
</dbReference>
<keyword evidence="10" id="KW-1185">Reference proteome</keyword>
<feature type="domain" description="Expansin-like EG45" evidence="7">
    <location>
        <begin position="60"/>
        <end position="167"/>
    </location>
</feature>
<evidence type="ECO:0000256" key="6">
    <source>
        <dbReference type="RuleBase" id="RU365023"/>
    </source>
</evidence>
<dbReference type="PROSITE" id="PS50842">
    <property type="entry name" value="EXPANSIN_EG45"/>
    <property type="match status" value="1"/>
</dbReference>
<dbReference type="InterPro" id="IPR002963">
    <property type="entry name" value="Expansin"/>
</dbReference>
<dbReference type="FunFam" id="2.60.40.760:FF:000001">
    <property type="entry name" value="Expansin"/>
    <property type="match status" value="1"/>
</dbReference>
<evidence type="ECO:0000256" key="2">
    <source>
        <dbReference type="ARBA" id="ARBA00022512"/>
    </source>
</evidence>
<dbReference type="EMBL" id="CM035434">
    <property type="protein sequence ID" value="KAH7291991.1"/>
    <property type="molecule type" value="Genomic_DNA"/>
</dbReference>
<evidence type="ECO:0000256" key="5">
    <source>
        <dbReference type="ARBA" id="ARBA00023136"/>
    </source>
</evidence>
<keyword evidence="6" id="KW-0961">Cell wall biogenesis/degradation</keyword>
<evidence type="ECO:0000313" key="10">
    <source>
        <dbReference type="Proteomes" id="UP000825935"/>
    </source>
</evidence>
<feature type="chain" id="PRO_5035965579" description="Expansin" evidence="6">
    <location>
        <begin position="33"/>
        <end position="259"/>
    </location>
</feature>
<dbReference type="InterPro" id="IPR036749">
    <property type="entry name" value="Expansin_CBD_sf"/>
</dbReference>
<evidence type="ECO:0000256" key="1">
    <source>
        <dbReference type="ARBA" id="ARBA00005392"/>
    </source>
</evidence>
<dbReference type="InterPro" id="IPR007112">
    <property type="entry name" value="Expansin/allergen_DPBB_dom"/>
</dbReference>
<dbReference type="InterPro" id="IPR009009">
    <property type="entry name" value="RlpA-like_DPBB"/>
</dbReference>
<dbReference type="Pfam" id="PF01357">
    <property type="entry name" value="Expansin_C"/>
    <property type="match status" value="1"/>
</dbReference>
<dbReference type="Gene3D" id="2.40.40.10">
    <property type="entry name" value="RlpA-like domain"/>
    <property type="match status" value="1"/>
</dbReference>
<dbReference type="OrthoDB" id="5823761at2759"/>
<evidence type="ECO:0000256" key="3">
    <source>
        <dbReference type="ARBA" id="ARBA00022525"/>
    </source>
</evidence>
<dbReference type="Gene3D" id="2.60.40.760">
    <property type="entry name" value="Expansin, cellulose-binding-like domain"/>
    <property type="match status" value="1"/>
</dbReference>
<name>A0A8T2R8A5_CERRI</name>
<dbReference type="Proteomes" id="UP000825935">
    <property type="component" value="Chromosome 29"/>
</dbReference>